<reference evidence="2" key="2">
    <citation type="journal article" date="2007" name="Science">
        <title>Draft genome sequence of the sexually transmitted pathogen Trichomonas vaginalis.</title>
        <authorList>
            <person name="Carlton J.M."/>
            <person name="Hirt R.P."/>
            <person name="Silva J.C."/>
            <person name="Delcher A.L."/>
            <person name="Schatz M."/>
            <person name="Zhao Q."/>
            <person name="Wortman J.R."/>
            <person name="Bidwell S.L."/>
            <person name="Alsmark U.C.M."/>
            <person name="Besteiro S."/>
            <person name="Sicheritz-Ponten T."/>
            <person name="Noel C.J."/>
            <person name="Dacks J.B."/>
            <person name="Foster P.G."/>
            <person name="Simillion C."/>
            <person name="Van de Peer Y."/>
            <person name="Miranda-Saavedra D."/>
            <person name="Barton G.J."/>
            <person name="Westrop G.D."/>
            <person name="Mueller S."/>
            <person name="Dessi D."/>
            <person name="Fiori P.L."/>
            <person name="Ren Q."/>
            <person name="Paulsen I."/>
            <person name="Zhang H."/>
            <person name="Bastida-Corcuera F.D."/>
            <person name="Simoes-Barbosa A."/>
            <person name="Brown M.T."/>
            <person name="Hayes R.D."/>
            <person name="Mukherjee M."/>
            <person name="Okumura C.Y."/>
            <person name="Schneider R."/>
            <person name="Smith A.J."/>
            <person name="Vanacova S."/>
            <person name="Villalvazo M."/>
            <person name="Haas B.J."/>
            <person name="Pertea M."/>
            <person name="Feldblyum T.V."/>
            <person name="Utterback T.R."/>
            <person name="Shu C.L."/>
            <person name="Osoegawa K."/>
            <person name="de Jong P.J."/>
            <person name="Hrdy I."/>
            <person name="Horvathova L."/>
            <person name="Zubacova Z."/>
            <person name="Dolezal P."/>
            <person name="Malik S.B."/>
            <person name="Logsdon J.M. Jr."/>
            <person name="Henze K."/>
            <person name="Gupta A."/>
            <person name="Wang C.C."/>
            <person name="Dunne R.L."/>
            <person name="Upcroft J.A."/>
            <person name="Upcroft P."/>
            <person name="White O."/>
            <person name="Salzberg S.L."/>
            <person name="Tang P."/>
            <person name="Chiu C.-H."/>
            <person name="Lee Y.-S."/>
            <person name="Embley T.M."/>
            <person name="Coombs G.H."/>
            <person name="Mottram J.C."/>
            <person name="Tachezy J."/>
            <person name="Fraser-Liggett C.M."/>
            <person name="Johnson P.J."/>
        </authorList>
    </citation>
    <scope>NUCLEOTIDE SEQUENCE [LARGE SCALE GENOMIC DNA]</scope>
    <source>
        <strain evidence="2">G3</strain>
    </source>
</reference>
<dbReference type="EMBL" id="DS114170">
    <property type="protein sequence ID" value="EAX89746.1"/>
    <property type="molecule type" value="Genomic_DNA"/>
</dbReference>
<reference evidence="2" key="1">
    <citation type="submission" date="2006-10" db="EMBL/GenBank/DDBJ databases">
        <authorList>
            <person name="Amadeo P."/>
            <person name="Zhao Q."/>
            <person name="Wortman J."/>
            <person name="Fraser-Liggett C."/>
            <person name="Carlton J."/>
        </authorList>
    </citation>
    <scope>NUCLEOTIDE SEQUENCE</scope>
    <source>
        <strain evidence="2">G3</strain>
    </source>
</reference>
<accession>A2FZC0</accession>
<keyword evidence="3" id="KW-1185">Reference proteome</keyword>
<dbReference type="RefSeq" id="XP_001302676.1">
    <property type="nucleotide sequence ID" value="XM_001302675.1"/>
</dbReference>
<protein>
    <submittedName>
        <fullName evidence="2">Uncharacterized protein</fullName>
    </submittedName>
</protein>
<gene>
    <name evidence="2" type="ORF">TVAG_155670</name>
</gene>
<proteinExistence type="predicted"/>
<dbReference type="KEGG" id="tva:4747419"/>
<dbReference type="VEuPathDB" id="TrichDB:TVAG_155670"/>
<evidence type="ECO:0000313" key="2">
    <source>
        <dbReference type="EMBL" id="EAX89746.1"/>
    </source>
</evidence>
<dbReference type="VEuPathDB" id="TrichDB:TVAGG3_0207730"/>
<sequence length="425" mass="48288">MLCPKTITDAVKLIQKFGSYQQNPGYYLISQVPFLLNNLILYLKAIQSLIDTKDKLWLSLVSKAKYVNSFAKFYLGLLTPVSSKFSKSSAAWQHRLLLSNVLFSLIFESAKTNIDSIQLSATYCDKLIKILPNSPPEVEMSLVRNIINISRKFSYKTARDVHQTRFNTLLTTIATKKDSISYPVIISFLMTAKPRVVSGLRILKSMFIYGIRSPSDVSHIAAMADYAGPIPTLKTLARKGLENKLWHRLCFFYIRDLLIRFSSDSEVIDWGQSFIRRLFLLVALSSSRNKYHTKTLLICEDLSMLTNVHLIWCQQACHIAAASMFATRSVPTYFTQFFSIVAQPDPALMLDFTNFNSNPVVLKTFPFDKKGNFVFVIRGPLEKLTTSPRSIASKKILKPNIKKQSISPHNTRSKLPSLRSTKSKR</sequence>
<name>A2FZC0_TRIV3</name>
<evidence type="ECO:0000256" key="1">
    <source>
        <dbReference type="SAM" id="MobiDB-lite"/>
    </source>
</evidence>
<feature type="region of interest" description="Disordered" evidence="1">
    <location>
        <begin position="402"/>
        <end position="425"/>
    </location>
</feature>
<dbReference type="Proteomes" id="UP000001542">
    <property type="component" value="Unassembled WGS sequence"/>
</dbReference>
<organism evidence="2 3">
    <name type="scientific">Trichomonas vaginalis (strain ATCC PRA-98 / G3)</name>
    <dbReference type="NCBI Taxonomy" id="412133"/>
    <lineage>
        <taxon>Eukaryota</taxon>
        <taxon>Metamonada</taxon>
        <taxon>Parabasalia</taxon>
        <taxon>Trichomonadida</taxon>
        <taxon>Trichomonadidae</taxon>
        <taxon>Trichomonas</taxon>
    </lineage>
</organism>
<dbReference type="InParanoid" id="A2FZC0"/>
<evidence type="ECO:0000313" key="3">
    <source>
        <dbReference type="Proteomes" id="UP000001542"/>
    </source>
</evidence>
<dbReference type="AlphaFoldDB" id="A2FZC0"/>